<dbReference type="AlphaFoldDB" id="A0A4P6XH20"/>
<organism evidence="1 2">
    <name type="scientific">Metschnikowia aff. pulcherrima</name>
    <dbReference type="NCBI Taxonomy" id="2163413"/>
    <lineage>
        <taxon>Eukaryota</taxon>
        <taxon>Fungi</taxon>
        <taxon>Dikarya</taxon>
        <taxon>Ascomycota</taxon>
        <taxon>Saccharomycotina</taxon>
        <taxon>Pichiomycetes</taxon>
        <taxon>Metschnikowiaceae</taxon>
        <taxon>Metschnikowia</taxon>
    </lineage>
</organism>
<accession>A0A4P6XH20</accession>
<keyword evidence="2" id="KW-1185">Reference proteome</keyword>
<dbReference type="Proteomes" id="UP000292447">
    <property type="component" value="Chromosome I"/>
</dbReference>
<protein>
    <submittedName>
        <fullName evidence="1">Uncharacterized protein</fullName>
    </submittedName>
</protein>
<proteinExistence type="predicted"/>
<sequence length="168" mass="19277">MGAKLLSLQAKWRAYLVPLPVFTSYFTSLCQSTITQLQGKEHRDGEATFLSQTEIKSPGLKIPIHLPDWKRGYILCIESVFLTFTSRCRLRVNRPKTAFQLSREDLRSYISQIEQFSKNHEKKCNDLLLGPLTFSPILDITKGMLSVEVICESRISWLNWAEPESTPL</sequence>
<reference evidence="2" key="1">
    <citation type="submission" date="2019-03" db="EMBL/GenBank/DDBJ databases">
        <title>Snf2 controls pulcherriminic acid biosynthesis and connects pigmentation and antifungal activity of the yeast Metschnikowia pulcherrima.</title>
        <authorList>
            <person name="Gore-Lloyd D."/>
            <person name="Sumann I."/>
            <person name="Brachmann A.O."/>
            <person name="Schneeberger K."/>
            <person name="Ortiz-Merino R.A."/>
            <person name="Moreno-Beltran M."/>
            <person name="Schlaefli M."/>
            <person name="Kirner P."/>
            <person name="Santos Kron A."/>
            <person name="Wolfe K.H."/>
            <person name="Piel J."/>
            <person name="Ahrens C.H."/>
            <person name="Henk D."/>
            <person name="Freimoser F.M."/>
        </authorList>
    </citation>
    <scope>NUCLEOTIDE SEQUENCE [LARGE SCALE GENOMIC DNA]</scope>
    <source>
        <strain evidence="2">APC 1.2</strain>
    </source>
</reference>
<evidence type="ECO:0000313" key="2">
    <source>
        <dbReference type="Proteomes" id="UP000292447"/>
    </source>
</evidence>
<name>A0A4P6XH20_9ASCO</name>
<gene>
    <name evidence="1" type="ORF">METSCH_A11120</name>
</gene>
<evidence type="ECO:0000313" key="1">
    <source>
        <dbReference type="EMBL" id="QBM86470.1"/>
    </source>
</evidence>
<dbReference type="EMBL" id="CP034456">
    <property type="protein sequence ID" value="QBM86470.1"/>
    <property type="molecule type" value="Genomic_DNA"/>
</dbReference>